<dbReference type="Pfam" id="PF12833">
    <property type="entry name" value="HTH_18"/>
    <property type="match status" value="1"/>
</dbReference>
<dbReference type="SMART" id="SM00448">
    <property type="entry name" value="REC"/>
    <property type="match status" value="1"/>
</dbReference>
<evidence type="ECO:0000313" key="13">
    <source>
        <dbReference type="EMBL" id="SFO25392.1"/>
    </source>
</evidence>
<keyword evidence="6" id="KW-0805">Transcription regulation</keyword>
<proteinExistence type="predicted"/>
<dbReference type="Pfam" id="PF00072">
    <property type="entry name" value="Response_reg"/>
    <property type="match status" value="1"/>
</dbReference>
<gene>
    <name evidence="13" type="ORF">SAMN04489757_11528</name>
</gene>
<name>A0A1I5FNS5_9FIRM</name>
<dbReference type="InterPro" id="IPR018060">
    <property type="entry name" value="HTH_AraC"/>
</dbReference>
<evidence type="ECO:0000256" key="6">
    <source>
        <dbReference type="ARBA" id="ARBA00023015"/>
    </source>
</evidence>
<feature type="modified residue" description="4-aspartylphosphate" evidence="10">
    <location>
        <position position="55"/>
    </location>
</feature>
<evidence type="ECO:0000256" key="4">
    <source>
        <dbReference type="ARBA" id="ARBA00022553"/>
    </source>
</evidence>
<protein>
    <recommendedName>
        <fullName evidence="2">Stage 0 sporulation protein A homolog</fullName>
    </recommendedName>
</protein>
<evidence type="ECO:0000313" key="14">
    <source>
        <dbReference type="Proteomes" id="UP000198806"/>
    </source>
</evidence>
<dbReference type="PANTHER" id="PTHR42713:SF3">
    <property type="entry name" value="TRANSCRIPTIONAL REGULATORY PROTEIN HPTR"/>
    <property type="match status" value="1"/>
</dbReference>
<reference evidence="13 14" key="1">
    <citation type="submission" date="2016-10" db="EMBL/GenBank/DDBJ databases">
        <authorList>
            <person name="de Groot N.N."/>
        </authorList>
    </citation>
    <scope>NUCLEOTIDE SEQUENCE [LARGE SCALE GENOMIC DNA]</scope>
    <source>
        <strain evidence="13 14">DSM 1283</strain>
    </source>
</reference>
<dbReference type="CDD" id="cd17536">
    <property type="entry name" value="REC_YesN-like"/>
    <property type="match status" value="1"/>
</dbReference>
<evidence type="ECO:0000256" key="2">
    <source>
        <dbReference type="ARBA" id="ARBA00018672"/>
    </source>
</evidence>
<evidence type="ECO:0000256" key="7">
    <source>
        <dbReference type="ARBA" id="ARBA00023125"/>
    </source>
</evidence>
<evidence type="ECO:0000256" key="5">
    <source>
        <dbReference type="ARBA" id="ARBA00023012"/>
    </source>
</evidence>
<evidence type="ECO:0000256" key="10">
    <source>
        <dbReference type="PROSITE-ProRule" id="PRU00169"/>
    </source>
</evidence>
<dbReference type="Gene3D" id="1.10.10.60">
    <property type="entry name" value="Homeodomain-like"/>
    <property type="match status" value="2"/>
</dbReference>
<dbReference type="GO" id="GO:0005737">
    <property type="term" value="C:cytoplasm"/>
    <property type="evidence" value="ECO:0007669"/>
    <property type="project" value="UniProtKB-SubCell"/>
</dbReference>
<dbReference type="PROSITE" id="PS01124">
    <property type="entry name" value="HTH_ARAC_FAMILY_2"/>
    <property type="match status" value="1"/>
</dbReference>
<sequence>MYRIMLVDDEPLILAGITSLINWEEHACTIIGKATNGQQALEQIIELQPDIIITDIKMPVMNGLELITKCKEENLDFSFVVLTNLEEFELAKKALTLGASEYLVKINLTEESLVNSLNKAKQHYDQITACNTNRMVNSYIEAGKEKITKTFFKKLLLSSEDYVTIDESVLPDKTEKLNSFTDNEKQIAECFVSPLLIMLSISYSNAEYIEEGKQDDIKKITAHASGIISEMLGRFFKNSSILEWGQWRFLLIVSTEGIDNIADVLKSFCNKVNTVLKTYFEITAAFGISEVAKDAYQLPELIDQTITAIDYYYYYPASPIIFYSEKCRKIGHNDNFDISFLKKELNIALQQNDSQKVSDIFNQLIDLFSTYTPRKRQAINACINLYSFFESYENGYMDTLPNTITVMEHLNQFSCLNDIIEYLKHFRTTICNIIDSRKNSKIDKIIELTKKYVNNHYTEKLTLSSVSEALNFSSGYLSSSFKKHTGSNFSDYISYVKIEKAKELINTHNYLMYEISDMLGFDNPYYFSKVFKKVTGMSPREYEISIINQK</sequence>
<dbReference type="SMART" id="SM00342">
    <property type="entry name" value="HTH_ARAC"/>
    <property type="match status" value="1"/>
</dbReference>
<comment type="subcellular location">
    <subcellularLocation>
        <location evidence="1">Cytoplasm</location>
    </subcellularLocation>
</comment>
<accession>A0A1I5FNS5</accession>
<dbReference type="InterPro" id="IPR051552">
    <property type="entry name" value="HptR"/>
</dbReference>
<dbReference type="InterPro" id="IPR001789">
    <property type="entry name" value="Sig_transdc_resp-reg_receiver"/>
</dbReference>
<dbReference type="InterPro" id="IPR011006">
    <property type="entry name" value="CheY-like_superfamily"/>
</dbReference>
<dbReference type="PROSITE" id="PS50110">
    <property type="entry name" value="RESPONSE_REGULATORY"/>
    <property type="match status" value="1"/>
</dbReference>
<dbReference type="Proteomes" id="UP000198806">
    <property type="component" value="Unassembled WGS sequence"/>
</dbReference>
<dbReference type="EMBL" id="FOWD01000015">
    <property type="protein sequence ID" value="SFO25392.1"/>
    <property type="molecule type" value="Genomic_DNA"/>
</dbReference>
<dbReference type="InterPro" id="IPR018062">
    <property type="entry name" value="HTH_AraC-typ_CS"/>
</dbReference>
<comment type="function">
    <text evidence="9">May play the central regulatory role in sporulation. It may be an element of the effector pathway responsible for the activation of sporulation genes in response to nutritional stress. Spo0A may act in concert with spo0H (a sigma factor) to control the expression of some genes that are critical to the sporulation process.</text>
</comment>
<organism evidence="13 14">
    <name type="scientific">Anaerocolumna aminovalerica</name>
    <dbReference type="NCBI Taxonomy" id="1527"/>
    <lineage>
        <taxon>Bacteria</taxon>
        <taxon>Bacillati</taxon>
        <taxon>Bacillota</taxon>
        <taxon>Clostridia</taxon>
        <taxon>Lachnospirales</taxon>
        <taxon>Lachnospiraceae</taxon>
        <taxon>Anaerocolumna</taxon>
    </lineage>
</organism>
<dbReference type="SUPFAM" id="SSF52172">
    <property type="entry name" value="CheY-like"/>
    <property type="match status" value="1"/>
</dbReference>
<keyword evidence="7" id="KW-0238">DNA-binding</keyword>
<dbReference type="RefSeq" id="WP_091686581.1">
    <property type="nucleotide sequence ID" value="NZ_BAABFM010000024.1"/>
</dbReference>
<dbReference type="AlphaFoldDB" id="A0A1I5FNS5"/>
<dbReference type="PANTHER" id="PTHR42713">
    <property type="entry name" value="HISTIDINE KINASE-RELATED"/>
    <property type="match status" value="1"/>
</dbReference>
<dbReference type="PROSITE" id="PS00041">
    <property type="entry name" value="HTH_ARAC_FAMILY_1"/>
    <property type="match status" value="1"/>
</dbReference>
<keyword evidence="8" id="KW-0804">Transcription</keyword>
<evidence type="ECO:0000256" key="8">
    <source>
        <dbReference type="ARBA" id="ARBA00023163"/>
    </source>
</evidence>
<keyword evidence="3" id="KW-0963">Cytoplasm</keyword>
<dbReference type="OrthoDB" id="9794370at2"/>
<dbReference type="GO" id="GO:0003700">
    <property type="term" value="F:DNA-binding transcription factor activity"/>
    <property type="evidence" value="ECO:0007669"/>
    <property type="project" value="InterPro"/>
</dbReference>
<keyword evidence="14" id="KW-1185">Reference proteome</keyword>
<dbReference type="SUPFAM" id="SSF46689">
    <property type="entry name" value="Homeodomain-like"/>
    <property type="match status" value="2"/>
</dbReference>
<keyword evidence="4 10" id="KW-0597">Phosphoprotein</keyword>
<evidence type="ECO:0000256" key="9">
    <source>
        <dbReference type="ARBA" id="ARBA00024867"/>
    </source>
</evidence>
<evidence type="ECO:0000256" key="1">
    <source>
        <dbReference type="ARBA" id="ARBA00004496"/>
    </source>
</evidence>
<evidence type="ECO:0000259" key="12">
    <source>
        <dbReference type="PROSITE" id="PS50110"/>
    </source>
</evidence>
<dbReference type="InterPro" id="IPR009057">
    <property type="entry name" value="Homeodomain-like_sf"/>
</dbReference>
<dbReference type="GO" id="GO:0000160">
    <property type="term" value="P:phosphorelay signal transduction system"/>
    <property type="evidence" value="ECO:0007669"/>
    <property type="project" value="UniProtKB-KW"/>
</dbReference>
<feature type="domain" description="HTH araC/xylS-type" evidence="11">
    <location>
        <begin position="447"/>
        <end position="545"/>
    </location>
</feature>
<evidence type="ECO:0000256" key="3">
    <source>
        <dbReference type="ARBA" id="ARBA00022490"/>
    </source>
</evidence>
<dbReference type="Gene3D" id="3.40.50.2300">
    <property type="match status" value="1"/>
</dbReference>
<dbReference type="GO" id="GO:0043565">
    <property type="term" value="F:sequence-specific DNA binding"/>
    <property type="evidence" value="ECO:0007669"/>
    <property type="project" value="InterPro"/>
</dbReference>
<keyword evidence="5" id="KW-0902">Two-component regulatory system</keyword>
<dbReference type="STRING" id="1527.SAMN04489757_11528"/>
<evidence type="ECO:0000259" key="11">
    <source>
        <dbReference type="PROSITE" id="PS01124"/>
    </source>
</evidence>
<feature type="domain" description="Response regulatory" evidence="12">
    <location>
        <begin position="3"/>
        <end position="120"/>
    </location>
</feature>